<evidence type="ECO:0000313" key="9">
    <source>
        <dbReference type="Proteomes" id="UP000824469"/>
    </source>
</evidence>
<evidence type="ECO:0000313" key="8">
    <source>
        <dbReference type="EMBL" id="KAH9328595.1"/>
    </source>
</evidence>
<name>A0AA38LN91_TAXCH</name>
<dbReference type="SUPFAM" id="SSF53474">
    <property type="entry name" value="alpha/beta-Hydrolases"/>
    <property type="match status" value="1"/>
</dbReference>
<dbReference type="InterPro" id="IPR044214">
    <property type="entry name" value="EDS1-like"/>
</dbReference>
<dbReference type="Proteomes" id="UP000824469">
    <property type="component" value="Unassembled WGS sequence"/>
</dbReference>
<keyword evidence="5" id="KW-0539">Nucleus</keyword>
<dbReference type="Pfam" id="PF18117">
    <property type="entry name" value="EDS1_EP"/>
    <property type="match status" value="1"/>
</dbReference>
<evidence type="ECO:0000256" key="4">
    <source>
        <dbReference type="ARBA" id="ARBA00022821"/>
    </source>
</evidence>
<dbReference type="CDD" id="cd00519">
    <property type="entry name" value="Lipase_3"/>
    <property type="match status" value="1"/>
</dbReference>
<evidence type="ECO:0000256" key="5">
    <source>
        <dbReference type="ARBA" id="ARBA00023242"/>
    </source>
</evidence>
<dbReference type="GO" id="GO:0005634">
    <property type="term" value="C:nucleus"/>
    <property type="evidence" value="ECO:0007669"/>
    <property type="project" value="UniProtKB-SubCell"/>
</dbReference>
<dbReference type="Gene3D" id="3.40.50.1820">
    <property type="entry name" value="alpha/beta hydrolase"/>
    <property type="match status" value="1"/>
</dbReference>
<accession>A0AA38LN91</accession>
<keyword evidence="9" id="KW-1185">Reference proteome</keyword>
<gene>
    <name evidence="8" type="ORF">KI387_000703</name>
</gene>
<organism evidence="8 9">
    <name type="scientific">Taxus chinensis</name>
    <name type="common">Chinese yew</name>
    <name type="synonym">Taxus wallichiana var. chinensis</name>
    <dbReference type="NCBI Taxonomy" id="29808"/>
    <lineage>
        <taxon>Eukaryota</taxon>
        <taxon>Viridiplantae</taxon>
        <taxon>Streptophyta</taxon>
        <taxon>Embryophyta</taxon>
        <taxon>Tracheophyta</taxon>
        <taxon>Spermatophyta</taxon>
        <taxon>Pinopsida</taxon>
        <taxon>Pinidae</taxon>
        <taxon>Conifers II</taxon>
        <taxon>Cupressales</taxon>
        <taxon>Taxaceae</taxon>
        <taxon>Taxus</taxon>
    </lineage>
</organism>
<dbReference type="GO" id="GO:0006952">
    <property type="term" value="P:defense response"/>
    <property type="evidence" value="ECO:0007669"/>
    <property type="project" value="UniProtKB-KW"/>
</dbReference>
<evidence type="ECO:0000259" key="7">
    <source>
        <dbReference type="Pfam" id="PF18117"/>
    </source>
</evidence>
<keyword evidence="4" id="KW-0611">Plant defense</keyword>
<evidence type="ECO:0000259" key="6">
    <source>
        <dbReference type="Pfam" id="PF01764"/>
    </source>
</evidence>
<evidence type="ECO:0000256" key="1">
    <source>
        <dbReference type="ARBA" id="ARBA00004123"/>
    </source>
</evidence>
<keyword evidence="3" id="KW-0963">Cytoplasm</keyword>
<dbReference type="PANTHER" id="PTHR47090">
    <property type="entry name" value="PROTEIN EDS1-RELATED"/>
    <property type="match status" value="1"/>
</dbReference>
<feature type="domain" description="EDS1 EP" evidence="7">
    <location>
        <begin position="422"/>
        <end position="621"/>
    </location>
</feature>
<evidence type="ECO:0000256" key="3">
    <source>
        <dbReference type="ARBA" id="ARBA00022490"/>
    </source>
</evidence>
<dbReference type="InterPro" id="IPR041266">
    <property type="entry name" value="EDS1_EP"/>
</dbReference>
<dbReference type="GO" id="GO:0006629">
    <property type="term" value="P:lipid metabolic process"/>
    <property type="evidence" value="ECO:0007669"/>
    <property type="project" value="InterPro"/>
</dbReference>
<dbReference type="OMA" id="TAVIKMM"/>
<proteinExistence type="predicted"/>
<protein>
    <recommendedName>
        <fullName evidence="10">Lipase</fullName>
    </recommendedName>
</protein>
<dbReference type="InterPro" id="IPR029058">
    <property type="entry name" value="AB_hydrolase_fold"/>
</dbReference>
<evidence type="ECO:0000256" key="2">
    <source>
        <dbReference type="ARBA" id="ARBA00004496"/>
    </source>
</evidence>
<dbReference type="EMBL" id="JAHRHJ020000001">
    <property type="protein sequence ID" value="KAH9328595.1"/>
    <property type="molecule type" value="Genomic_DNA"/>
</dbReference>
<feature type="domain" description="Fungal lipase-type" evidence="6">
    <location>
        <begin position="87"/>
        <end position="201"/>
    </location>
</feature>
<dbReference type="Pfam" id="PF01764">
    <property type="entry name" value="Lipase_3"/>
    <property type="match status" value="1"/>
</dbReference>
<comment type="subcellular location">
    <subcellularLocation>
        <location evidence="2">Cytoplasm</location>
    </subcellularLocation>
    <subcellularLocation>
        <location evidence="1">Nucleus</location>
    </subcellularLocation>
</comment>
<sequence length="641" mass="73762">MDCNGATPGFDPGYYVGTFLVSSGLLPQAWKASCAAYTSDEPYFIVEEDVEEEGRVFIAFEGSLDWFDVFKADGMFGQCEIESENHGDLFGFMEDEALVHGGILKRFMDMWENSGIQSQILKAGEQNKTIVFTGHSLAGAIASLATLSVLEKYGRTVSVFCVTFGCPLIGDDKFGQVIRRKGWFSKFCHVLSVHDIVSRVLLAPLQLIHGPMEVLLPYWFRRMTEQNNDKTNSFMAGIPLSNQQIADFYSIVLHHISALVTYSNPVSMTAPESMIRESIKSVFNLSPYRPFGYYLFCSRSGAVCVENREVVLQLLYYSLENSDASTDLAKRDCISEHTEYGSCFARILNNRMRLGRPHEHLALPEARSYDVCIALQLEALGLGIQNLPAQLALQTAGEREKRLNMNSNKQVIELSKAQRAMAELEWYKRRCKHEGMGYYDSFKLQKDKKDFRANINRGRLATFWDEIIQMVENNELPEDFQYRTKWIYSATVYRQLVEPLDIANHYRLDKHKVSGHYLSAGRPRRYQILQKWLEENMPSEKQERKPRTEPASLTQDSCFWAHLEEVHHSNENHPQEWMPKLKEFENLMKRLIDAQEVSPEIFLANSSFMIWWKNTLPEEYKLTSPLFSLMEGGWKLYSKLH</sequence>
<reference evidence="8 9" key="1">
    <citation type="journal article" date="2021" name="Nat. Plants">
        <title>The Taxus genome provides insights into paclitaxel biosynthesis.</title>
        <authorList>
            <person name="Xiong X."/>
            <person name="Gou J."/>
            <person name="Liao Q."/>
            <person name="Li Y."/>
            <person name="Zhou Q."/>
            <person name="Bi G."/>
            <person name="Li C."/>
            <person name="Du R."/>
            <person name="Wang X."/>
            <person name="Sun T."/>
            <person name="Guo L."/>
            <person name="Liang H."/>
            <person name="Lu P."/>
            <person name="Wu Y."/>
            <person name="Zhang Z."/>
            <person name="Ro D.K."/>
            <person name="Shang Y."/>
            <person name="Huang S."/>
            <person name="Yan J."/>
        </authorList>
    </citation>
    <scope>NUCLEOTIDE SEQUENCE [LARGE SCALE GENOMIC DNA]</scope>
    <source>
        <strain evidence="8">Ta-2019</strain>
    </source>
</reference>
<dbReference type="PANTHER" id="PTHR47090:SF6">
    <property type="entry name" value="EDS1 EP DOMAIN-CONTAINING PROTEIN"/>
    <property type="match status" value="1"/>
</dbReference>
<comment type="caution">
    <text evidence="8">The sequence shown here is derived from an EMBL/GenBank/DDBJ whole genome shotgun (WGS) entry which is preliminary data.</text>
</comment>
<dbReference type="GO" id="GO:0005737">
    <property type="term" value="C:cytoplasm"/>
    <property type="evidence" value="ECO:0007669"/>
    <property type="project" value="UniProtKB-SubCell"/>
</dbReference>
<dbReference type="AlphaFoldDB" id="A0AA38LN91"/>
<evidence type="ECO:0008006" key="10">
    <source>
        <dbReference type="Google" id="ProtNLM"/>
    </source>
</evidence>
<dbReference type="InterPro" id="IPR002921">
    <property type="entry name" value="Fungal_lipase-type"/>
</dbReference>